<evidence type="ECO:0000256" key="1">
    <source>
        <dbReference type="ARBA" id="ARBA00012528"/>
    </source>
</evidence>
<proteinExistence type="predicted"/>
<dbReference type="GO" id="GO:1902201">
    <property type="term" value="P:negative regulation of bacterial-type flagellum-dependent cell motility"/>
    <property type="evidence" value="ECO:0007669"/>
    <property type="project" value="TreeGrafter"/>
</dbReference>
<dbReference type="SUPFAM" id="SSF52172">
    <property type="entry name" value="CheY-like"/>
    <property type="match status" value="1"/>
</dbReference>
<reference evidence="7" key="1">
    <citation type="submission" date="2005-08" db="EMBL/GenBank/DDBJ databases">
        <title>Complete sequence of Dechloromonas aromatica RCB.</title>
        <authorList>
            <person name="Salinero K.K."/>
            <person name="Copeland A."/>
            <person name="Lucas S."/>
            <person name="Lapidus A."/>
            <person name="Barry K."/>
            <person name="Detter J.C."/>
            <person name="Glavina T."/>
            <person name="Hammon N."/>
            <person name="Israni S."/>
            <person name="Pitluck S."/>
            <person name="Di Bartolo G."/>
            <person name="Trong S."/>
            <person name="Schmutz J."/>
            <person name="Larimer F."/>
            <person name="Land M."/>
            <person name="Ivanova N."/>
            <person name="Richardson P."/>
        </authorList>
    </citation>
    <scope>NUCLEOTIDE SEQUENCE</scope>
    <source>
        <strain evidence="7">RCB</strain>
    </source>
</reference>
<dbReference type="GO" id="GO:0043709">
    <property type="term" value="P:cell adhesion involved in single-species biofilm formation"/>
    <property type="evidence" value="ECO:0007669"/>
    <property type="project" value="TreeGrafter"/>
</dbReference>
<dbReference type="SMART" id="SM00448">
    <property type="entry name" value="REC"/>
    <property type="match status" value="1"/>
</dbReference>
<keyword evidence="3" id="KW-0597">Phosphoprotein</keyword>
<dbReference type="PANTHER" id="PTHR45138:SF9">
    <property type="entry name" value="DIGUANYLATE CYCLASE DGCM-RELATED"/>
    <property type="match status" value="1"/>
</dbReference>
<evidence type="ECO:0000259" key="6">
    <source>
        <dbReference type="PROSITE" id="PS50887"/>
    </source>
</evidence>
<comment type="catalytic activity">
    <reaction evidence="2">
        <text>2 GTP = 3',3'-c-di-GMP + 2 diphosphate</text>
        <dbReference type="Rhea" id="RHEA:24898"/>
        <dbReference type="ChEBI" id="CHEBI:33019"/>
        <dbReference type="ChEBI" id="CHEBI:37565"/>
        <dbReference type="ChEBI" id="CHEBI:58805"/>
        <dbReference type="EC" id="2.7.7.65"/>
    </reaction>
</comment>
<sequence>MKILIVEDSRAVAAVMAARLNSLGHEVEIAENGAVGVEKFESGQPDLVFMDIEMPVMNGFEATNRIRALEALQPWAWTPIIFLTASDTAENLITAIEAGGDDFMSKSVPEPVLEAKMKAMARIAALRQRLSFANRKLEELASQDGLTGLANRRHMDLRTDLAWDEALRRTGSFALFMIDVDHFKRYNDHYGHQAGDDCLRAVAGALAYTVSATEVEGLTQNAFVARYGGEEFAVVVPAASEAAFKHLAVALIEAVRKLDLPHEKNDAGGRVSISAGGVRCAVAADKLVNLFRLADARLYRAKHDGRNRAVVSD</sequence>
<dbReference type="PROSITE" id="PS50110">
    <property type="entry name" value="RESPONSE_REGULATORY"/>
    <property type="match status" value="1"/>
</dbReference>
<dbReference type="AlphaFoldDB" id="Q47FG8"/>
<evidence type="ECO:0000256" key="4">
    <source>
        <dbReference type="SAM" id="Coils"/>
    </source>
</evidence>
<dbReference type="eggNOG" id="COG3706">
    <property type="taxonomic scope" value="Bacteria"/>
</dbReference>
<dbReference type="GO" id="GO:0000160">
    <property type="term" value="P:phosphorelay signal transduction system"/>
    <property type="evidence" value="ECO:0007669"/>
    <property type="project" value="InterPro"/>
</dbReference>
<dbReference type="Pfam" id="PF00072">
    <property type="entry name" value="Response_reg"/>
    <property type="match status" value="1"/>
</dbReference>
<dbReference type="SMART" id="SM00267">
    <property type="entry name" value="GGDEF"/>
    <property type="match status" value="1"/>
</dbReference>
<dbReference type="InterPro" id="IPR050469">
    <property type="entry name" value="Diguanylate_Cyclase"/>
</dbReference>
<dbReference type="InterPro" id="IPR011006">
    <property type="entry name" value="CheY-like_superfamily"/>
</dbReference>
<gene>
    <name evidence="7" type="ordered locus">Daro_1665</name>
</gene>
<dbReference type="KEGG" id="dar:Daro_1665"/>
<dbReference type="InterPro" id="IPR043128">
    <property type="entry name" value="Rev_trsase/Diguanyl_cyclase"/>
</dbReference>
<organism evidence="7">
    <name type="scientific">Dechloromonas aromatica (strain RCB)</name>
    <dbReference type="NCBI Taxonomy" id="159087"/>
    <lineage>
        <taxon>Bacteria</taxon>
        <taxon>Pseudomonadati</taxon>
        <taxon>Pseudomonadota</taxon>
        <taxon>Betaproteobacteria</taxon>
        <taxon>Rhodocyclales</taxon>
        <taxon>Azonexaceae</taxon>
        <taxon>Dechloromonas</taxon>
    </lineage>
</organism>
<name>Q47FG8_DECAR</name>
<feature type="domain" description="Response regulatory" evidence="5">
    <location>
        <begin position="2"/>
        <end position="121"/>
    </location>
</feature>
<dbReference type="CDD" id="cd17546">
    <property type="entry name" value="REC_hyHK_CKI1_RcsC-like"/>
    <property type="match status" value="1"/>
</dbReference>
<dbReference type="Gene3D" id="3.30.70.270">
    <property type="match status" value="1"/>
</dbReference>
<evidence type="ECO:0000256" key="2">
    <source>
        <dbReference type="ARBA" id="ARBA00034247"/>
    </source>
</evidence>
<evidence type="ECO:0000259" key="5">
    <source>
        <dbReference type="PROSITE" id="PS50110"/>
    </source>
</evidence>
<dbReference type="GO" id="GO:0005886">
    <property type="term" value="C:plasma membrane"/>
    <property type="evidence" value="ECO:0007669"/>
    <property type="project" value="TreeGrafter"/>
</dbReference>
<evidence type="ECO:0000256" key="3">
    <source>
        <dbReference type="PROSITE-ProRule" id="PRU00169"/>
    </source>
</evidence>
<dbReference type="FunFam" id="3.30.70.270:FF:000001">
    <property type="entry name" value="Diguanylate cyclase domain protein"/>
    <property type="match status" value="1"/>
</dbReference>
<feature type="domain" description="GGDEF" evidence="6">
    <location>
        <begin position="171"/>
        <end position="313"/>
    </location>
</feature>
<dbReference type="SUPFAM" id="SSF55073">
    <property type="entry name" value="Nucleotide cyclase"/>
    <property type="match status" value="1"/>
</dbReference>
<dbReference type="PANTHER" id="PTHR45138">
    <property type="entry name" value="REGULATORY COMPONENTS OF SENSORY TRANSDUCTION SYSTEM"/>
    <property type="match status" value="1"/>
</dbReference>
<dbReference type="CDD" id="cd01949">
    <property type="entry name" value="GGDEF"/>
    <property type="match status" value="1"/>
</dbReference>
<dbReference type="InterPro" id="IPR000160">
    <property type="entry name" value="GGDEF_dom"/>
</dbReference>
<dbReference type="EC" id="2.7.7.65" evidence="1"/>
<feature type="modified residue" description="4-aspartylphosphate" evidence="3">
    <location>
        <position position="51"/>
    </location>
</feature>
<dbReference type="GO" id="GO:0052621">
    <property type="term" value="F:diguanylate cyclase activity"/>
    <property type="evidence" value="ECO:0007669"/>
    <property type="project" value="UniProtKB-EC"/>
</dbReference>
<dbReference type="OrthoDB" id="9813903at2"/>
<dbReference type="STRING" id="159087.Daro_1665"/>
<dbReference type="NCBIfam" id="TIGR00254">
    <property type="entry name" value="GGDEF"/>
    <property type="match status" value="1"/>
</dbReference>
<dbReference type="InterPro" id="IPR029787">
    <property type="entry name" value="Nucleotide_cyclase"/>
</dbReference>
<dbReference type="Gene3D" id="3.40.50.2300">
    <property type="match status" value="1"/>
</dbReference>
<accession>Q47FG8</accession>
<dbReference type="InterPro" id="IPR001789">
    <property type="entry name" value="Sig_transdc_resp-reg_receiver"/>
</dbReference>
<dbReference type="Pfam" id="PF00990">
    <property type="entry name" value="GGDEF"/>
    <property type="match status" value="1"/>
</dbReference>
<feature type="coiled-coil region" evidence="4">
    <location>
        <begin position="116"/>
        <end position="143"/>
    </location>
</feature>
<dbReference type="EMBL" id="CP000089">
    <property type="protein sequence ID" value="AAZ46413.1"/>
    <property type="molecule type" value="Genomic_DNA"/>
</dbReference>
<keyword evidence="4" id="KW-0175">Coiled coil</keyword>
<evidence type="ECO:0000313" key="7">
    <source>
        <dbReference type="EMBL" id="AAZ46413.1"/>
    </source>
</evidence>
<dbReference type="PROSITE" id="PS50887">
    <property type="entry name" value="GGDEF"/>
    <property type="match status" value="1"/>
</dbReference>
<dbReference type="HOGENOM" id="CLU_000445_11_28_4"/>
<protein>
    <recommendedName>
        <fullName evidence="1">diguanylate cyclase</fullName>
        <ecNumber evidence="1">2.7.7.65</ecNumber>
    </recommendedName>
</protein>